<protein>
    <submittedName>
        <fullName evidence="1">Uncharacterized protein</fullName>
    </submittedName>
</protein>
<keyword evidence="2" id="KW-1185">Reference proteome</keyword>
<proteinExistence type="predicted"/>
<accession>A0ABR4HNH7</accession>
<name>A0ABR4HNH7_9EURO</name>
<gene>
    <name evidence="1" type="ORF">BDW59DRAFT_166074</name>
</gene>
<evidence type="ECO:0000313" key="1">
    <source>
        <dbReference type="EMBL" id="KAL2817039.1"/>
    </source>
</evidence>
<evidence type="ECO:0000313" key="2">
    <source>
        <dbReference type="Proteomes" id="UP001610335"/>
    </source>
</evidence>
<organism evidence="1 2">
    <name type="scientific">Aspergillus cavernicola</name>
    <dbReference type="NCBI Taxonomy" id="176166"/>
    <lineage>
        <taxon>Eukaryota</taxon>
        <taxon>Fungi</taxon>
        <taxon>Dikarya</taxon>
        <taxon>Ascomycota</taxon>
        <taxon>Pezizomycotina</taxon>
        <taxon>Eurotiomycetes</taxon>
        <taxon>Eurotiomycetidae</taxon>
        <taxon>Eurotiales</taxon>
        <taxon>Aspergillaceae</taxon>
        <taxon>Aspergillus</taxon>
        <taxon>Aspergillus subgen. Nidulantes</taxon>
    </lineage>
</organism>
<reference evidence="1 2" key="1">
    <citation type="submission" date="2024-07" db="EMBL/GenBank/DDBJ databases">
        <title>Section-level genome sequencing and comparative genomics of Aspergillus sections Usti and Cavernicolus.</title>
        <authorList>
            <consortium name="Lawrence Berkeley National Laboratory"/>
            <person name="Nybo J.L."/>
            <person name="Vesth T.C."/>
            <person name="Theobald S."/>
            <person name="Frisvad J.C."/>
            <person name="Larsen T.O."/>
            <person name="Kjaerboelling I."/>
            <person name="Rothschild-Mancinelli K."/>
            <person name="Lyhne E.K."/>
            <person name="Kogle M.E."/>
            <person name="Barry K."/>
            <person name="Clum A."/>
            <person name="Na H."/>
            <person name="Ledsgaard L."/>
            <person name="Lin J."/>
            <person name="Lipzen A."/>
            <person name="Kuo A."/>
            <person name="Riley R."/>
            <person name="Mondo S."/>
            <person name="LaButti K."/>
            <person name="Haridas S."/>
            <person name="Pangalinan J."/>
            <person name="Salamov A.A."/>
            <person name="Simmons B.A."/>
            <person name="Magnuson J.K."/>
            <person name="Chen J."/>
            <person name="Drula E."/>
            <person name="Henrissat B."/>
            <person name="Wiebenga A."/>
            <person name="Lubbers R.J."/>
            <person name="Gomes A.C."/>
            <person name="Makela M.R."/>
            <person name="Stajich J."/>
            <person name="Grigoriev I.V."/>
            <person name="Mortensen U.H."/>
            <person name="De vries R.P."/>
            <person name="Baker S.E."/>
            <person name="Andersen M.R."/>
        </authorList>
    </citation>
    <scope>NUCLEOTIDE SEQUENCE [LARGE SCALE GENOMIC DNA]</scope>
    <source>
        <strain evidence="1 2">CBS 600.67</strain>
    </source>
</reference>
<sequence length="197" mass="22281">MQIPYAGSDYAIYAERARQATETCLPFNSVYEIQVLEALRSNNCSSAPAIREHQFTKQDDDGLVPGGFMHWFLMEKAPGIQLSRDLFWSFGREERDHIRAAFKEAWGEWMQAGACPQLGISHVFWDPEPCKVSVLSLSVPLSCVTSVATNTTILGYFSMIAGSNLSTPLEADVEWKDSEWEFFGLVEIKVPGYKWVW</sequence>
<dbReference type="EMBL" id="JBFXLS010000095">
    <property type="protein sequence ID" value="KAL2817039.1"/>
    <property type="molecule type" value="Genomic_DNA"/>
</dbReference>
<dbReference type="Proteomes" id="UP001610335">
    <property type="component" value="Unassembled WGS sequence"/>
</dbReference>
<comment type="caution">
    <text evidence="1">The sequence shown here is derived from an EMBL/GenBank/DDBJ whole genome shotgun (WGS) entry which is preliminary data.</text>
</comment>